<evidence type="ECO:0000256" key="2">
    <source>
        <dbReference type="ARBA" id="ARBA00023125"/>
    </source>
</evidence>
<dbReference type="EMBL" id="CP104067">
    <property type="protein sequence ID" value="WAH44086.1"/>
    <property type="molecule type" value="Genomic_DNA"/>
</dbReference>
<dbReference type="PANTHER" id="PTHR30349">
    <property type="entry name" value="PHAGE INTEGRASE-RELATED"/>
    <property type="match status" value="1"/>
</dbReference>
<organism evidence="7 8">
    <name type="scientific">Alicyclobacillus fastidiosus</name>
    <dbReference type="NCBI Taxonomy" id="392011"/>
    <lineage>
        <taxon>Bacteria</taxon>
        <taxon>Bacillati</taxon>
        <taxon>Bacillota</taxon>
        <taxon>Bacilli</taxon>
        <taxon>Bacillales</taxon>
        <taxon>Alicyclobacillaceae</taxon>
        <taxon>Alicyclobacillus</taxon>
    </lineage>
</organism>
<dbReference type="Gene3D" id="1.10.443.10">
    <property type="entry name" value="Intergrase catalytic core"/>
    <property type="match status" value="1"/>
</dbReference>
<evidence type="ECO:0000256" key="3">
    <source>
        <dbReference type="ARBA" id="ARBA00023172"/>
    </source>
</evidence>
<gene>
    <name evidence="7" type="ORF">NZD89_12300</name>
</gene>
<dbReference type="PROSITE" id="PS51898">
    <property type="entry name" value="TYR_RECOMBINASE"/>
    <property type="match status" value="1"/>
</dbReference>
<feature type="domain" description="Core-binding (CB)" evidence="6">
    <location>
        <begin position="33"/>
        <end position="135"/>
    </location>
</feature>
<keyword evidence="2 4" id="KW-0238">DNA-binding</keyword>
<dbReference type="InterPro" id="IPR011010">
    <property type="entry name" value="DNA_brk_join_enz"/>
</dbReference>
<protein>
    <submittedName>
        <fullName evidence="7">Tyrosine-type recombinase/integrase</fullName>
    </submittedName>
</protein>
<evidence type="ECO:0000313" key="8">
    <source>
        <dbReference type="Proteomes" id="UP001164761"/>
    </source>
</evidence>
<evidence type="ECO:0000259" key="6">
    <source>
        <dbReference type="PROSITE" id="PS51900"/>
    </source>
</evidence>
<dbReference type="RefSeq" id="WP_268007986.1">
    <property type="nucleotide sequence ID" value="NZ_BSUT01000001.1"/>
</dbReference>
<reference evidence="7" key="1">
    <citation type="submission" date="2022-08" db="EMBL/GenBank/DDBJ databases">
        <title>Alicyclobacillus fastidiosus DSM 17978, complete genome.</title>
        <authorList>
            <person name="Wang Q."/>
            <person name="Cai R."/>
            <person name="Wang Z."/>
        </authorList>
    </citation>
    <scope>NUCLEOTIDE SEQUENCE</scope>
    <source>
        <strain evidence="7">DSM 17978</strain>
    </source>
</reference>
<accession>A0ABY6ZML8</accession>
<evidence type="ECO:0000259" key="5">
    <source>
        <dbReference type="PROSITE" id="PS51898"/>
    </source>
</evidence>
<dbReference type="PANTHER" id="PTHR30349:SF41">
    <property type="entry name" value="INTEGRASE_RECOMBINASE PROTEIN MJ0367-RELATED"/>
    <property type="match status" value="1"/>
</dbReference>
<keyword evidence="3" id="KW-0233">DNA recombination</keyword>
<keyword evidence="8" id="KW-1185">Reference proteome</keyword>
<comment type="similarity">
    <text evidence="1">Belongs to the 'phage' integrase family.</text>
</comment>
<dbReference type="PROSITE" id="PS51900">
    <property type="entry name" value="CB"/>
    <property type="match status" value="1"/>
</dbReference>
<dbReference type="SUPFAM" id="SSF56349">
    <property type="entry name" value="DNA breaking-rejoining enzymes"/>
    <property type="match status" value="1"/>
</dbReference>
<dbReference type="InterPro" id="IPR002104">
    <property type="entry name" value="Integrase_catalytic"/>
</dbReference>
<evidence type="ECO:0000256" key="4">
    <source>
        <dbReference type="PROSITE-ProRule" id="PRU01248"/>
    </source>
</evidence>
<sequence>MDKRRDKTVVKRERTRRALTVEQQQQIQDAVATSSEQAMQEFLTAKISERSSDRTIKDYRRHFRYLMNWLDSKHPGIKLTQITPAILREYVTWMSTEKEKYDDHPRRIKRSIIGLSPVTVNVRIRTMKAFFNWCEREGHVAKSPAKDIKLQKTDEDHISAFQERQVRTPLSVVDRSSFAGFRDYVIMVTLLDTGLRISELFSLKVDDVDFEQLTLTVPWEKAKTWKDRTVPISKQTARLLVELVRENKDFGPQANYLFYSSYGHPMTGDTFDERRRTYGKQAGIEGVRVSAHTFRHTFALHWIKAGGDPFSLQKMLGHTDMSMVRRYVRLSDTDVKDKHTSFHSCRNSGRSVRSHGIYYALDRNLSGLFAAYAKCLVA</sequence>
<dbReference type="InterPro" id="IPR050090">
    <property type="entry name" value="Tyrosine_recombinase_XerCD"/>
</dbReference>
<dbReference type="CDD" id="cd00397">
    <property type="entry name" value="DNA_BRE_C"/>
    <property type="match status" value="1"/>
</dbReference>
<dbReference type="Gene3D" id="1.10.150.130">
    <property type="match status" value="1"/>
</dbReference>
<evidence type="ECO:0000313" key="7">
    <source>
        <dbReference type="EMBL" id="WAH44086.1"/>
    </source>
</evidence>
<evidence type="ECO:0000256" key="1">
    <source>
        <dbReference type="ARBA" id="ARBA00008857"/>
    </source>
</evidence>
<dbReference type="InterPro" id="IPR044068">
    <property type="entry name" value="CB"/>
</dbReference>
<name>A0ABY6ZML8_9BACL</name>
<dbReference type="InterPro" id="IPR013762">
    <property type="entry name" value="Integrase-like_cat_sf"/>
</dbReference>
<dbReference type="Proteomes" id="UP001164761">
    <property type="component" value="Chromosome"/>
</dbReference>
<dbReference type="InterPro" id="IPR010998">
    <property type="entry name" value="Integrase_recombinase_N"/>
</dbReference>
<dbReference type="Pfam" id="PF13102">
    <property type="entry name" value="Phage_int_SAM_5"/>
    <property type="match status" value="1"/>
</dbReference>
<dbReference type="Pfam" id="PF00589">
    <property type="entry name" value="Phage_integrase"/>
    <property type="match status" value="1"/>
</dbReference>
<proteinExistence type="inferred from homology"/>
<dbReference type="InterPro" id="IPR025269">
    <property type="entry name" value="SAM-like_dom"/>
</dbReference>
<feature type="domain" description="Tyr recombinase" evidence="5">
    <location>
        <begin position="156"/>
        <end position="340"/>
    </location>
</feature>